<protein>
    <submittedName>
        <fullName evidence="1">PTS sugar transporter</fullName>
    </submittedName>
</protein>
<organism evidence="1 2">
    <name type="scientific">Paenibacillus lautus</name>
    <name type="common">Bacillus lautus</name>
    <dbReference type="NCBI Taxonomy" id="1401"/>
    <lineage>
        <taxon>Bacteria</taxon>
        <taxon>Bacillati</taxon>
        <taxon>Bacillota</taxon>
        <taxon>Bacilli</taxon>
        <taxon>Bacillales</taxon>
        <taxon>Paenibacillaceae</taxon>
        <taxon>Paenibacillus</taxon>
    </lineage>
</organism>
<dbReference type="Proteomes" id="UP000187074">
    <property type="component" value="Unassembled WGS sequence"/>
</dbReference>
<dbReference type="Gene3D" id="3.30.1340.10">
    <property type="entry name" value="HPr-like"/>
    <property type="match status" value="1"/>
</dbReference>
<dbReference type="STRING" id="1401.BK123_30775"/>
<dbReference type="InterPro" id="IPR035895">
    <property type="entry name" value="HPr-like_sf"/>
</dbReference>
<gene>
    <name evidence="1" type="ORF">BK123_30775</name>
</gene>
<keyword evidence="1" id="KW-0762">Sugar transport</keyword>
<dbReference type="OrthoDB" id="2879525at2"/>
<dbReference type="EMBL" id="MRTF01000015">
    <property type="protein sequence ID" value="OME88500.1"/>
    <property type="molecule type" value="Genomic_DNA"/>
</dbReference>
<evidence type="ECO:0000313" key="2">
    <source>
        <dbReference type="Proteomes" id="UP000187074"/>
    </source>
</evidence>
<dbReference type="SUPFAM" id="SSF55594">
    <property type="entry name" value="HPr-like"/>
    <property type="match status" value="1"/>
</dbReference>
<reference evidence="1 2" key="1">
    <citation type="submission" date="2016-11" db="EMBL/GenBank/DDBJ databases">
        <title>Paenibacillus species isolates.</title>
        <authorList>
            <person name="Beno S.M."/>
        </authorList>
    </citation>
    <scope>NUCLEOTIDE SEQUENCE [LARGE SCALE GENOMIC DNA]</scope>
    <source>
        <strain evidence="1 2">FSL F4-0100</strain>
    </source>
</reference>
<name>A0A1R1ASX7_PAELA</name>
<proteinExistence type="predicted"/>
<accession>A0A1R1ASX7</accession>
<evidence type="ECO:0000313" key="1">
    <source>
        <dbReference type="EMBL" id="OME88500.1"/>
    </source>
</evidence>
<sequence>MGSSIRAIVDINMRANDFSSSIVLVLGPDQYIDAKSILGLSMTLYRNQTYLLYVYGPDQMEAKAAMREVFAKHHLQLQLKEAP</sequence>
<dbReference type="RefSeq" id="WP_076326153.1">
    <property type="nucleotide sequence ID" value="NZ_JBCMXI010000006.1"/>
</dbReference>
<keyword evidence="1" id="KW-0813">Transport</keyword>
<dbReference type="AlphaFoldDB" id="A0A1R1ASX7"/>
<comment type="caution">
    <text evidence="1">The sequence shown here is derived from an EMBL/GenBank/DDBJ whole genome shotgun (WGS) entry which is preliminary data.</text>
</comment>